<evidence type="ECO:0000256" key="1">
    <source>
        <dbReference type="ARBA" id="ARBA00004651"/>
    </source>
</evidence>
<dbReference type="SUPFAM" id="SSF52540">
    <property type="entry name" value="P-loop containing nucleoside triphosphate hydrolases"/>
    <property type="match status" value="1"/>
</dbReference>
<evidence type="ECO:0000256" key="2">
    <source>
        <dbReference type="ARBA" id="ARBA00022475"/>
    </source>
</evidence>
<feature type="compositionally biased region" description="Low complexity" evidence="6">
    <location>
        <begin position="545"/>
        <end position="560"/>
    </location>
</feature>
<dbReference type="PANTHER" id="PTHR37937">
    <property type="entry name" value="CONJUGATIVE TRANSFER: DNA TRANSPORT"/>
    <property type="match status" value="1"/>
</dbReference>
<comment type="subcellular location">
    <subcellularLocation>
        <location evidence="1">Cell membrane</location>
        <topology evidence="1">Multi-pass membrane protein</topology>
    </subcellularLocation>
</comment>
<comment type="caution">
    <text evidence="9">The sequence shown here is derived from an EMBL/GenBank/DDBJ whole genome shotgun (WGS) entry which is preliminary data.</text>
</comment>
<keyword evidence="5 7" id="KW-0472">Membrane</keyword>
<gene>
    <name evidence="9" type="ORF">EV383_4334</name>
</gene>
<evidence type="ECO:0000313" key="10">
    <source>
        <dbReference type="Proteomes" id="UP000291591"/>
    </source>
</evidence>
<dbReference type="InterPro" id="IPR051539">
    <property type="entry name" value="T4SS-coupling_protein"/>
</dbReference>
<dbReference type="PANTHER" id="PTHR37937:SF1">
    <property type="entry name" value="CONJUGATIVE TRANSFER: DNA TRANSPORT"/>
    <property type="match status" value="1"/>
</dbReference>
<keyword evidence="4 7" id="KW-1133">Transmembrane helix</keyword>
<evidence type="ECO:0000256" key="7">
    <source>
        <dbReference type="SAM" id="Phobius"/>
    </source>
</evidence>
<feature type="transmembrane region" description="Helical" evidence="7">
    <location>
        <begin position="7"/>
        <end position="25"/>
    </location>
</feature>
<reference evidence="9 10" key="1">
    <citation type="submission" date="2019-02" db="EMBL/GenBank/DDBJ databases">
        <title>Sequencing the genomes of 1000 actinobacteria strains.</title>
        <authorList>
            <person name="Klenk H.-P."/>
        </authorList>
    </citation>
    <scope>NUCLEOTIDE SEQUENCE [LARGE SCALE GENOMIC DNA]</scope>
    <source>
        <strain evidence="9 10">DSM 45779</strain>
    </source>
</reference>
<evidence type="ECO:0000256" key="5">
    <source>
        <dbReference type="ARBA" id="ARBA00023136"/>
    </source>
</evidence>
<dbReference type="InterPro" id="IPR027417">
    <property type="entry name" value="P-loop_NTPase"/>
</dbReference>
<dbReference type="AlphaFoldDB" id="A0A4Q7V234"/>
<protein>
    <submittedName>
        <fullName evidence="9">Type IV secretory pathway TraG/TraD family ATPase VirD4</fullName>
    </submittedName>
</protein>
<keyword evidence="3 7" id="KW-0812">Transmembrane</keyword>
<accession>A0A4Q7V234</accession>
<dbReference type="CDD" id="cd01127">
    <property type="entry name" value="TrwB_TraG_TraD_VirD4"/>
    <property type="match status" value="1"/>
</dbReference>
<feature type="transmembrane region" description="Helical" evidence="7">
    <location>
        <begin position="31"/>
        <end position="49"/>
    </location>
</feature>
<name>A0A4Q7V234_PSEST</name>
<evidence type="ECO:0000256" key="3">
    <source>
        <dbReference type="ARBA" id="ARBA00022692"/>
    </source>
</evidence>
<dbReference type="Proteomes" id="UP000291591">
    <property type="component" value="Unassembled WGS sequence"/>
</dbReference>
<dbReference type="EMBL" id="SHKL01000001">
    <property type="protein sequence ID" value="RZT87411.1"/>
    <property type="molecule type" value="Genomic_DNA"/>
</dbReference>
<keyword evidence="10" id="KW-1185">Reference proteome</keyword>
<organism evidence="9 10">
    <name type="scientific">Pseudonocardia sediminis</name>
    <dbReference type="NCBI Taxonomy" id="1397368"/>
    <lineage>
        <taxon>Bacteria</taxon>
        <taxon>Bacillati</taxon>
        <taxon>Actinomycetota</taxon>
        <taxon>Actinomycetes</taxon>
        <taxon>Pseudonocardiales</taxon>
        <taxon>Pseudonocardiaceae</taxon>
        <taxon>Pseudonocardia</taxon>
    </lineage>
</organism>
<evidence type="ECO:0000256" key="4">
    <source>
        <dbReference type="ARBA" id="ARBA00022989"/>
    </source>
</evidence>
<feature type="region of interest" description="Disordered" evidence="6">
    <location>
        <begin position="521"/>
        <end position="574"/>
    </location>
</feature>
<dbReference type="Gene3D" id="1.10.8.80">
    <property type="entry name" value="Magnesium chelatase subunit I, C-Terminal domain"/>
    <property type="match status" value="1"/>
</dbReference>
<keyword evidence="2" id="KW-1003">Cell membrane</keyword>
<feature type="domain" description="TraD/TraG TraM recognition site" evidence="8">
    <location>
        <begin position="391"/>
        <end position="501"/>
    </location>
</feature>
<evidence type="ECO:0000259" key="8">
    <source>
        <dbReference type="Pfam" id="PF12696"/>
    </source>
</evidence>
<proteinExistence type="predicted"/>
<dbReference type="Gene3D" id="3.40.50.300">
    <property type="entry name" value="P-loop containing nucleotide triphosphate hydrolases"/>
    <property type="match status" value="1"/>
</dbReference>
<dbReference type="OrthoDB" id="226701at2"/>
<dbReference type="GO" id="GO:0005886">
    <property type="term" value="C:plasma membrane"/>
    <property type="evidence" value="ECO:0007669"/>
    <property type="project" value="UniProtKB-SubCell"/>
</dbReference>
<dbReference type="InterPro" id="IPR032689">
    <property type="entry name" value="TraG-D_C"/>
</dbReference>
<evidence type="ECO:0000256" key="6">
    <source>
        <dbReference type="SAM" id="MobiDB-lite"/>
    </source>
</evidence>
<dbReference type="Pfam" id="PF12696">
    <property type="entry name" value="TraG-D_C"/>
    <property type="match status" value="1"/>
</dbReference>
<sequence>MRTTHYLVMTIVVGVTTAVVAWSQYRSWLTALVGLAVAGLAAAVLRRWLRRQPHPRWDQFRDFLRPQAHSAQTVLDRSETTLRQHGLASDAEIREHGGEAAVLALAPIVRPSLAHRSDVKVEEVALELCTVGKRKVWSSIEQVVLYFAGPRRGKTGYLNCRVVDYPGSVVTTSTRIDVFTATHRARAARGRVQVFNAGGFPGVDEVAVTFNPLTGCEEAETATQRAEDMIPESTGEEERWQSLARGALSSLMHAAALDGRDMDTVQRWVAAPGEHQDEVIRILRRSTSGGVMEDARQFFECNDKTRSSITTSVMPALRWLQSKTARLAAGLDGAQARPLDSASLLTSVSTLYVLGRRAGHTYPLMSALTGYVARAAREQAAGMPSGRCDPPLGLLLDEAGDLRPPLPDWTRDMGGSGITIAACFQSYAQMVGAWGKEGAAIILNNAGPIMLGGGTKDPDDLAVWRDLAGDRDDRTTTTDAQGKVTAAAMRSVPVLPASQLASQARMEVVLFHGEMRPALGRTTPLWERDPSVASPPPPSVEEVESPVVEVPRVWRRSSPPRSRRVPVEEVVADV</sequence>
<evidence type="ECO:0000313" key="9">
    <source>
        <dbReference type="EMBL" id="RZT87411.1"/>
    </source>
</evidence>